<dbReference type="Gene3D" id="3.40.630.40">
    <property type="entry name" value="Zn-dependent exopeptidases"/>
    <property type="match status" value="1"/>
</dbReference>
<dbReference type="InterPro" id="IPR050695">
    <property type="entry name" value="N-acetylmuramoyl_amidase_3"/>
</dbReference>
<feature type="non-terminal residue" evidence="3">
    <location>
        <position position="1"/>
    </location>
</feature>
<dbReference type="CDD" id="cd02696">
    <property type="entry name" value="MurNAc-LAA"/>
    <property type="match status" value="1"/>
</dbReference>
<dbReference type="GO" id="GO:0008745">
    <property type="term" value="F:N-acetylmuramoyl-L-alanine amidase activity"/>
    <property type="evidence" value="ECO:0007669"/>
    <property type="project" value="InterPro"/>
</dbReference>
<dbReference type="PANTHER" id="PTHR30404">
    <property type="entry name" value="N-ACETYLMURAMOYL-L-ALANINE AMIDASE"/>
    <property type="match status" value="1"/>
</dbReference>
<comment type="caution">
    <text evidence="3">The sequence shown here is derived from an EMBL/GenBank/DDBJ whole genome shotgun (WGS) entry which is preliminary data.</text>
</comment>
<dbReference type="GO" id="GO:0009253">
    <property type="term" value="P:peptidoglycan catabolic process"/>
    <property type="evidence" value="ECO:0007669"/>
    <property type="project" value="InterPro"/>
</dbReference>
<evidence type="ECO:0000256" key="1">
    <source>
        <dbReference type="ARBA" id="ARBA00022801"/>
    </source>
</evidence>
<protein>
    <recommendedName>
        <fullName evidence="2">MurNAc-LAA domain-containing protein</fullName>
    </recommendedName>
</protein>
<proteinExistence type="predicted"/>
<evidence type="ECO:0000259" key="2">
    <source>
        <dbReference type="Pfam" id="PF01520"/>
    </source>
</evidence>
<dbReference type="AlphaFoldDB" id="X1AAA6"/>
<accession>X1AAA6</accession>
<dbReference type="Gene3D" id="2.60.40.3500">
    <property type="match status" value="1"/>
</dbReference>
<dbReference type="InterPro" id="IPR002508">
    <property type="entry name" value="MurNAc-LAA_cat"/>
</dbReference>
<dbReference type="Pfam" id="PF01520">
    <property type="entry name" value="Amidase_3"/>
    <property type="match status" value="1"/>
</dbReference>
<feature type="non-terminal residue" evidence="3">
    <location>
        <position position="277"/>
    </location>
</feature>
<organism evidence="3">
    <name type="scientific">marine sediment metagenome</name>
    <dbReference type="NCBI Taxonomy" id="412755"/>
    <lineage>
        <taxon>unclassified sequences</taxon>
        <taxon>metagenomes</taxon>
        <taxon>ecological metagenomes</taxon>
    </lineage>
</organism>
<sequence length="277" mass="29249">DRRPSAIGRWLRFLAPVLVLGGVAAAGVSHPGPDAGILKVRVGGDAAQTRVVIELDRAVAGKLLSGEDPARQAVITLPRVDMSAGDMSGDGAGLVKNWRIDEAAGGARLRFDLARSAVVKRRFLLSPGDGIKTYRYVVDFSAEGAPAQRPGFAKAVVEEPVLPAAPSRRVVVIDAGHGGHDVGAEGASTHEKDLNLAAALALRDVLKATGRYHVVLTRDTDAFIPLEQRVKIARRANADLFISLHSDAGSDPSLHGATVYTLSDKGADRVARHVFDK</sequence>
<reference evidence="3" key="1">
    <citation type="journal article" date="2014" name="Front. Microbiol.">
        <title>High frequency of phylogenetically diverse reductive dehalogenase-homologous genes in deep subseafloor sedimentary metagenomes.</title>
        <authorList>
            <person name="Kawai M."/>
            <person name="Futagami T."/>
            <person name="Toyoda A."/>
            <person name="Takaki Y."/>
            <person name="Nishi S."/>
            <person name="Hori S."/>
            <person name="Arai W."/>
            <person name="Tsubouchi T."/>
            <person name="Morono Y."/>
            <person name="Uchiyama I."/>
            <person name="Ito T."/>
            <person name="Fujiyama A."/>
            <person name="Inagaki F."/>
            <person name="Takami H."/>
        </authorList>
    </citation>
    <scope>NUCLEOTIDE SEQUENCE</scope>
    <source>
        <strain evidence="3">Expedition CK06-06</strain>
    </source>
</reference>
<gene>
    <name evidence="3" type="ORF">S01H4_25672</name>
</gene>
<dbReference type="EMBL" id="BART01012247">
    <property type="protein sequence ID" value="GAG78684.1"/>
    <property type="molecule type" value="Genomic_DNA"/>
</dbReference>
<dbReference type="GO" id="GO:0030288">
    <property type="term" value="C:outer membrane-bounded periplasmic space"/>
    <property type="evidence" value="ECO:0007669"/>
    <property type="project" value="TreeGrafter"/>
</dbReference>
<dbReference type="SUPFAM" id="SSF53187">
    <property type="entry name" value="Zn-dependent exopeptidases"/>
    <property type="match status" value="1"/>
</dbReference>
<name>X1AAA6_9ZZZZ</name>
<dbReference type="PANTHER" id="PTHR30404:SF0">
    <property type="entry name" value="N-ACETYLMURAMOYL-L-ALANINE AMIDASE AMIC"/>
    <property type="match status" value="1"/>
</dbReference>
<evidence type="ECO:0000313" key="3">
    <source>
        <dbReference type="EMBL" id="GAG78684.1"/>
    </source>
</evidence>
<feature type="domain" description="MurNAc-LAA" evidence="2">
    <location>
        <begin position="171"/>
        <end position="267"/>
    </location>
</feature>
<keyword evidence="1" id="KW-0378">Hydrolase</keyword>